<dbReference type="EMBL" id="CP000302">
    <property type="protein sequence ID" value="ABE56414.1"/>
    <property type="molecule type" value="Genomic_DNA"/>
</dbReference>
<reference evidence="1 2" key="1">
    <citation type="submission" date="2006-03" db="EMBL/GenBank/DDBJ databases">
        <title>Complete sequence of Shewanella denitrificans OS217.</title>
        <authorList>
            <consortium name="US DOE Joint Genome Institute"/>
            <person name="Copeland A."/>
            <person name="Lucas S."/>
            <person name="Lapidus A."/>
            <person name="Barry K."/>
            <person name="Detter J.C."/>
            <person name="Glavina del Rio T."/>
            <person name="Hammon N."/>
            <person name="Israni S."/>
            <person name="Dalin E."/>
            <person name="Tice H."/>
            <person name="Pitluck S."/>
            <person name="Brettin T."/>
            <person name="Bruce D."/>
            <person name="Han C."/>
            <person name="Tapia R."/>
            <person name="Gilna P."/>
            <person name="Kiss H."/>
            <person name="Schmutz J."/>
            <person name="Larimer F."/>
            <person name="Land M."/>
            <person name="Hauser L."/>
            <person name="Kyrpides N."/>
            <person name="Lykidis A."/>
            <person name="Richardson P."/>
        </authorList>
    </citation>
    <scope>NUCLEOTIDE SEQUENCE [LARGE SCALE GENOMIC DNA]</scope>
    <source>
        <strain evidence="2">OS217 / ATCC BAA-1090 / DSM 15013</strain>
    </source>
</reference>
<organism evidence="1 2">
    <name type="scientific">Shewanella denitrificans (strain OS217 / ATCC BAA-1090 / DSM 15013)</name>
    <dbReference type="NCBI Taxonomy" id="318161"/>
    <lineage>
        <taxon>Bacteria</taxon>
        <taxon>Pseudomonadati</taxon>
        <taxon>Pseudomonadota</taxon>
        <taxon>Gammaproteobacteria</taxon>
        <taxon>Alteromonadales</taxon>
        <taxon>Shewanellaceae</taxon>
        <taxon>Shewanella</taxon>
    </lineage>
</organism>
<dbReference type="Proteomes" id="UP000001982">
    <property type="component" value="Chromosome"/>
</dbReference>
<evidence type="ECO:0000313" key="2">
    <source>
        <dbReference type="Proteomes" id="UP000001982"/>
    </source>
</evidence>
<protein>
    <submittedName>
        <fullName evidence="1">Uncharacterized protein</fullName>
    </submittedName>
</protein>
<proteinExistence type="predicted"/>
<dbReference type="AlphaFoldDB" id="Q12JG2"/>
<name>Q12JG2_SHEDO</name>
<dbReference type="KEGG" id="sdn:Sden_3138"/>
<dbReference type="RefSeq" id="WP_011497559.1">
    <property type="nucleotide sequence ID" value="NC_007954.1"/>
</dbReference>
<evidence type="ECO:0000313" key="1">
    <source>
        <dbReference type="EMBL" id="ABE56414.1"/>
    </source>
</evidence>
<sequence length="151" mass="17602">MYQQVEKTKGDERKVINNFVINDLSVNTFDINTFPIKNSQQKKWLDLSNTVRACNKFQHIFVNKKSVIQKINKVREETTEYHRLASLGNEESDTTIDGNRQAIQHYERAIELRRAVANNYGHMGQKHALAINELQEKIRTRIMKISSILSN</sequence>
<dbReference type="HOGENOM" id="CLU_1730139_0_0_6"/>
<accession>Q12JG2</accession>
<gene>
    <name evidence="1" type="ordered locus">Sden_3138</name>
</gene>
<keyword evidence="2" id="KW-1185">Reference proteome</keyword>